<dbReference type="Proteomes" id="UP001360560">
    <property type="component" value="Unassembled WGS sequence"/>
</dbReference>
<proteinExistence type="predicted"/>
<feature type="compositionally biased region" description="Basic residues" evidence="6">
    <location>
        <begin position="528"/>
        <end position="539"/>
    </location>
</feature>
<feature type="compositionally biased region" description="Basic and acidic residues" evidence="6">
    <location>
        <begin position="885"/>
        <end position="903"/>
    </location>
</feature>
<organism evidence="10 11">
    <name type="scientific">Saccharomycopsis crataegensis</name>
    <dbReference type="NCBI Taxonomy" id="43959"/>
    <lineage>
        <taxon>Eukaryota</taxon>
        <taxon>Fungi</taxon>
        <taxon>Dikarya</taxon>
        <taxon>Ascomycota</taxon>
        <taxon>Saccharomycotina</taxon>
        <taxon>Saccharomycetes</taxon>
        <taxon>Saccharomycopsidaceae</taxon>
        <taxon>Saccharomycopsis</taxon>
    </lineage>
</organism>
<dbReference type="InterPro" id="IPR035625">
    <property type="entry name" value="Tfc3-like_eWH"/>
</dbReference>
<dbReference type="InterPro" id="IPR007309">
    <property type="entry name" value="TFIIIC_Bblock-bd"/>
</dbReference>
<evidence type="ECO:0000256" key="4">
    <source>
        <dbReference type="ARBA" id="ARBA00023163"/>
    </source>
</evidence>
<dbReference type="Pfam" id="PF20222">
    <property type="entry name" value="DUF6581"/>
    <property type="match status" value="1"/>
</dbReference>
<dbReference type="CDD" id="cd16169">
    <property type="entry name" value="Tau138_eWH"/>
    <property type="match status" value="1"/>
</dbReference>
<evidence type="ECO:0000256" key="5">
    <source>
        <dbReference type="ARBA" id="ARBA00023242"/>
    </source>
</evidence>
<comment type="caution">
    <text evidence="10">The sequence shown here is derived from an EMBL/GenBank/DDBJ whole genome shotgun (WGS) entry which is preliminary data.</text>
</comment>
<evidence type="ECO:0000259" key="8">
    <source>
        <dbReference type="Pfam" id="PF20222"/>
    </source>
</evidence>
<dbReference type="GO" id="GO:0000127">
    <property type="term" value="C:transcription factor TFIIIC complex"/>
    <property type="evidence" value="ECO:0007669"/>
    <property type="project" value="InterPro"/>
</dbReference>
<feature type="compositionally biased region" description="Polar residues" evidence="6">
    <location>
        <begin position="921"/>
        <end position="942"/>
    </location>
</feature>
<evidence type="ECO:0000259" key="7">
    <source>
        <dbReference type="Pfam" id="PF04182"/>
    </source>
</evidence>
<evidence type="ECO:0000256" key="1">
    <source>
        <dbReference type="ARBA" id="ARBA00004123"/>
    </source>
</evidence>
<evidence type="ECO:0000256" key="6">
    <source>
        <dbReference type="SAM" id="MobiDB-lite"/>
    </source>
</evidence>
<dbReference type="InterPro" id="IPR046488">
    <property type="entry name" value="Sfc3/Tfc3_C"/>
</dbReference>
<evidence type="ECO:0000313" key="10">
    <source>
        <dbReference type="EMBL" id="GMM33647.1"/>
    </source>
</evidence>
<evidence type="ECO:0000259" key="9">
    <source>
        <dbReference type="Pfam" id="PF21552"/>
    </source>
</evidence>
<sequence length="1431" mass="162369">MKPFNPANTVDHILDSIACDGIQGCELSKIWKFAEEFLETPPNDVMKAILWRLLISETTKVEFLHDKQPIVCEPTLSQMNEKYQNVIIRCTQNYQWSALTGLDIREASFIGKNLFKIILCVAQTGAKGLPSSQVSKVTGQDPRCLTARIEKLTEANIISKVYIHYLQPPRLVHRKFREQFKNNYQTSQLKEQNSLDAQPRIYRQRIIQEAKSSYNQMRSIIDLKKQLGITPRDSKRFHRTIKLLVRKKYLAKVLASRKNGQAKFECIQYIRDYIPTNDEEEDDDDEENELAEQEEQNDDDDEENEEVNADADDDNDADADASSLPNDDTISDLLEFTSMAKTTNNEVGCFNTLIPFINQGYYQIAASQDGITSTDVMKKITGSRKTKKRIMIFQELIRDPFSKIPFWRDLNVENFYLDHYFAVGYVFSGKIKSLKFMLFSQFPDATVKVIPSKYQFFSDKFGDTPKISLPAMDNLASEISSASYKIYENISTTHKFSLGWRGENFTSPPNSVEVLPFGAKSGTTINRQSKKPGTARRGRPPSSAAGGQESKYMKRKRELLAESNKRLKSLDKPLVKKPRLASLAKVDNKAIATDLPLVTEDNSDDVNDQVNEIIVDKIPDLKIKNEEISVPNEPPILIEHADDDDNNLDIDISLNEIITDGPDDSVISKPLSMEANDAIAAVDDVLTDMIVRNQYNSPTKKSPTKPLSTPKSASGRRKTLNSLTFITNERTGDRESATGSPIRRSPERLSQPRGMAVVSLTKMKRLNSIIEVLEENQGIFYTGVKFARMLEKKMGQNTIVDKKTLLRDIDDLKNGGRINTAIVETFFSGNETVLFFLKNKEPTAEDIDRLRESAKYQSVSRTVPEVKQSVRLYSIKEQMSKRAKRLQEKAAKAAKEKDNEKAQNKKSSNSKSSKKHVATEEAQQLPNVDTGETNEVVDTSGKTTKKQREKMVKRAANPTNNKRRYKKNSYRLSNEDSIAIFRTVVITRSLTMDGITNFKMIEEYLDNPYLKHAQLPKKWGNIRKAAGPNTVKTCTRNWTAVFLKLVDSGEISLADLKNRDLGFFVDIWIKYRIDDFDEHGMISNGSAKTAAAPVAMANPYLEAEAVGKVKLYEDHSMNLEQYKFIEEGERKSFEGYFSPNIALIQRENILLLRSFTLEKPPIINDAKNSTLHQYLKAVILSDPKSYSSKDFEDLTMKKGFERTVVEKATKELEANKDLILVLASNQSGFKLIFNEKLFTSNIISLGDHIWNDAFIHRQLLYNVMDTKKAVLLPSLVSDGTMASVINNFAQANINVLRLSGFAKDKNTTYALKAIEDSFFDVRFLISVKDNSLQETPFQFVPIPIGPRASRIWVDIHGNINKRVLTKILKFLISLIQARPGISSGSAFGKMSRLLSYNEYHELCDWLVQKQCLKRGLCESLYVMDNWYCLLG</sequence>
<dbReference type="RefSeq" id="XP_064850647.1">
    <property type="nucleotide sequence ID" value="XM_064994575.1"/>
</dbReference>
<dbReference type="GO" id="GO:0003677">
    <property type="term" value="F:DNA binding"/>
    <property type="evidence" value="ECO:0007669"/>
    <property type="project" value="UniProtKB-KW"/>
</dbReference>
<comment type="subcellular location">
    <subcellularLocation>
        <location evidence="1">Nucleus</location>
    </subcellularLocation>
</comment>
<keyword evidence="4" id="KW-0804">Transcription</keyword>
<protein>
    <submittedName>
        <fullName evidence="10">Transcription factor TFIIIC subunit</fullName>
    </submittedName>
</protein>
<dbReference type="InterPro" id="IPR044210">
    <property type="entry name" value="Tfc3-like"/>
</dbReference>
<dbReference type="GO" id="GO:0005634">
    <property type="term" value="C:nucleus"/>
    <property type="evidence" value="ECO:0007669"/>
    <property type="project" value="UniProtKB-SubCell"/>
</dbReference>
<feature type="compositionally biased region" description="Polar residues" evidence="6">
    <location>
        <begin position="720"/>
        <end position="729"/>
    </location>
</feature>
<gene>
    <name evidence="10" type="ORF">DASC09_009720</name>
</gene>
<dbReference type="Pfam" id="PF21552">
    <property type="entry name" value="WHD_TFC3"/>
    <property type="match status" value="1"/>
</dbReference>
<keyword evidence="11" id="KW-1185">Reference proteome</keyword>
<dbReference type="GO" id="GO:0042791">
    <property type="term" value="P:5S class rRNA transcription by RNA polymerase III"/>
    <property type="evidence" value="ECO:0007669"/>
    <property type="project" value="TreeGrafter"/>
</dbReference>
<feature type="region of interest" description="Disordered" evidence="6">
    <location>
        <begin position="883"/>
        <end position="964"/>
    </location>
</feature>
<feature type="domain" description="B-block binding subunit of TFIIIC" evidence="7">
    <location>
        <begin position="115"/>
        <end position="165"/>
    </location>
</feature>
<feature type="region of interest" description="Disordered" evidence="6">
    <location>
        <begin position="694"/>
        <end position="750"/>
    </location>
</feature>
<keyword evidence="3" id="KW-0238">DNA-binding</keyword>
<keyword evidence="5" id="KW-0539">Nucleus</keyword>
<accession>A0AAV5QGB4</accession>
<dbReference type="EMBL" id="BTFZ01000002">
    <property type="protein sequence ID" value="GMM33647.1"/>
    <property type="molecule type" value="Genomic_DNA"/>
</dbReference>
<feature type="region of interest" description="Disordered" evidence="6">
    <location>
        <begin position="277"/>
        <end position="326"/>
    </location>
</feature>
<name>A0AAV5QGB4_9ASCO</name>
<dbReference type="PANTHER" id="PTHR15180">
    <property type="entry name" value="GENERAL TRANSCRIPTION FACTOR 3C POLYPEPTIDE 1"/>
    <property type="match status" value="1"/>
</dbReference>
<evidence type="ECO:0000313" key="11">
    <source>
        <dbReference type="Proteomes" id="UP001360560"/>
    </source>
</evidence>
<evidence type="ECO:0000256" key="2">
    <source>
        <dbReference type="ARBA" id="ARBA00022553"/>
    </source>
</evidence>
<feature type="compositionally biased region" description="Basic residues" evidence="6">
    <location>
        <begin position="943"/>
        <end position="953"/>
    </location>
</feature>
<evidence type="ECO:0000256" key="3">
    <source>
        <dbReference type="ARBA" id="ARBA00023125"/>
    </source>
</evidence>
<dbReference type="GeneID" id="90071626"/>
<dbReference type="PANTHER" id="PTHR15180:SF1">
    <property type="entry name" value="GENERAL TRANSCRIPTION FACTOR 3C POLYPEPTIDE 1"/>
    <property type="match status" value="1"/>
</dbReference>
<reference evidence="10 11" key="1">
    <citation type="journal article" date="2023" name="Elife">
        <title>Identification of key yeast species and microbe-microbe interactions impacting larval growth of Drosophila in the wild.</title>
        <authorList>
            <person name="Mure A."/>
            <person name="Sugiura Y."/>
            <person name="Maeda R."/>
            <person name="Honda K."/>
            <person name="Sakurai N."/>
            <person name="Takahashi Y."/>
            <person name="Watada M."/>
            <person name="Katoh T."/>
            <person name="Gotoh A."/>
            <person name="Gotoh Y."/>
            <person name="Taniguchi I."/>
            <person name="Nakamura K."/>
            <person name="Hayashi T."/>
            <person name="Katayama T."/>
            <person name="Uemura T."/>
            <person name="Hattori Y."/>
        </authorList>
    </citation>
    <scope>NUCLEOTIDE SEQUENCE [LARGE SCALE GENOMIC DNA]</scope>
    <source>
        <strain evidence="10 11">SC-9</strain>
    </source>
</reference>
<keyword evidence="2" id="KW-0597">Phosphoprotein</keyword>
<feature type="compositionally biased region" description="Low complexity" evidence="6">
    <location>
        <begin position="697"/>
        <end position="712"/>
    </location>
</feature>
<feature type="domain" description="Transcription factor tau 138 kDa subunit extended winged helix" evidence="9">
    <location>
        <begin position="759"/>
        <end position="821"/>
    </location>
</feature>
<dbReference type="Pfam" id="PF04182">
    <property type="entry name" value="B-block_TFIIIC"/>
    <property type="match status" value="1"/>
</dbReference>
<dbReference type="GO" id="GO:0006384">
    <property type="term" value="P:transcription initiation at RNA polymerase III promoter"/>
    <property type="evidence" value="ECO:0007669"/>
    <property type="project" value="InterPro"/>
</dbReference>
<feature type="region of interest" description="Disordered" evidence="6">
    <location>
        <begin position="516"/>
        <end position="553"/>
    </location>
</feature>
<feature type="compositionally biased region" description="Acidic residues" evidence="6">
    <location>
        <begin position="277"/>
        <end position="319"/>
    </location>
</feature>
<feature type="domain" description="Transcription factor tau subunit sfc3/Tfc3 C-terminal" evidence="8">
    <location>
        <begin position="968"/>
        <end position="1383"/>
    </location>
</feature>
<dbReference type="InterPro" id="IPR049543">
    <property type="entry name" value="WHD_TFC3"/>
</dbReference>